<dbReference type="Proteomes" id="UP000011087">
    <property type="component" value="Unassembled WGS sequence"/>
</dbReference>
<dbReference type="GeneID" id="17290196"/>
<evidence type="ECO:0008006" key="5">
    <source>
        <dbReference type="Google" id="ProtNLM"/>
    </source>
</evidence>
<dbReference type="PaxDb" id="55529-EKX33446"/>
<organism evidence="2">
    <name type="scientific">Guillardia theta (strain CCMP2712)</name>
    <name type="common">Cryptophyte</name>
    <dbReference type="NCBI Taxonomy" id="905079"/>
    <lineage>
        <taxon>Eukaryota</taxon>
        <taxon>Cryptophyceae</taxon>
        <taxon>Pyrenomonadales</taxon>
        <taxon>Geminigeraceae</taxon>
        <taxon>Guillardia</taxon>
    </lineage>
</organism>
<keyword evidence="4" id="KW-1185">Reference proteome</keyword>
<feature type="transmembrane region" description="Helical" evidence="1">
    <location>
        <begin position="72"/>
        <end position="89"/>
    </location>
</feature>
<reference evidence="3" key="3">
    <citation type="submission" date="2015-06" db="UniProtKB">
        <authorList>
            <consortium name="EnsemblProtists"/>
        </authorList>
    </citation>
    <scope>IDENTIFICATION</scope>
</reference>
<keyword evidence="1" id="KW-1133">Transmembrane helix</keyword>
<dbReference type="HOGENOM" id="CLU_1430520_0_0_1"/>
<protein>
    <recommendedName>
        <fullName evidence="5">Sugar phosphate transporter domain-containing protein</fullName>
    </recommendedName>
</protein>
<feature type="transmembrane region" description="Helical" evidence="1">
    <location>
        <begin position="28"/>
        <end position="51"/>
    </location>
</feature>
<dbReference type="RefSeq" id="XP_005820426.1">
    <property type="nucleotide sequence ID" value="XM_005820369.1"/>
</dbReference>
<reference evidence="2 4" key="1">
    <citation type="journal article" date="2012" name="Nature">
        <title>Algal genomes reveal evolutionary mosaicism and the fate of nucleomorphs.</title>
        <authorList>
            <consortium name="DOE Joint Genome Institute"/>
            <person name="Curtis B.A."/>
            <person name="Tanifuji G."/>
            <person name="Burki F."/>
            <person name="Gruber A."/>
            <person name="Irimia M."/>
            <person name="Maruyama S."/>
            <person name="Arias M.C."/>
            <person name="Ball S.G."/>
            <person name="Gile G.H."/>
            <person name="Hirakawa Y."/>
            <person name="Hopkins J.F."/>
            <person name="Kuo A."/>
            <person name="Rensing S.A."/>
            <person name="Schmutz J."/>
            <person name="Symeonidi A."/>
            <person name="Elias M."/>
            <person name="Eveleigh R.J."/>
            <person name="Herman E.K."/>
            <person name="Klute M.J."/>
            <person name="Nakayama T."/>
            <person name="Obornik M."/>
            <person name="Reyes-Prieto A."/>
            <person name="Armbrust E.V."/>
            <person name="Aves S.J."/>
            <person name="Beiko R.G."/>
            <person name="Coutinho P."/>
            <person name="Dacks J.B."/>
            <person name="Durnford D.G."/>
            <person name="Fast N.M."/>
            <person name="Green B.R."/>
            <person name="Grisdale C.J."/>
            <person name="Hempel F."/>
            <person name="Henrissat B."/>
            <person name="Hoppner M.P."/>
            <person name="Ishida K."/>
            <person name="Kim E."/>
            <person name="Koreny L."/>
            <person name="Kroth P.G."/>
            <person name="Liu Y."/>
            <person name="Malik S.B."/>
            <person name="Maier U.G."/>
            <person name="McRose D."/>
            <person name="Mock T."/>
            <person name="Neilson J.A."/>
            <person name="Onodera N.T."/>
            <person name="Poole A.M."/>
            <person name="Pritham E.J."/>
            <person name="Richards T.A."/>
            <person name="Rocap G."/>
            <person name="Roy S.W."/>
            <person name="Sarai C."/>
            <person name="Schaack S."/>
            <person name="Shirato S."/>
            <person name="Slamovits C.H."/>
            <person name="Spencer D.F."/>
            <person name="Suzuki S."/>
            <person name="Worden A.Z."/>
            <person name="Zauner S."/>
            <person name="Barry K."/>
            <person name="Bell C."/>
            <person name="Bharti A.K."/>
            <person name="Crow J.A."/>
            <person name="Grimwood J."/>
            <person name="Kramer R."/>
            <person name="Lindquist E."/>
            <person name="Lucas S."/>
            <person name="Salamov A."/>
            <person name="McFadden G.I."/>
            <person name="Lane C.E."/>
            <person name="Keeling P.J."/>
            <person name="Gray M.W."/>
            <person name="Grigoriev I.V."/>
            <person name="Archibald J.M."/>
        </authorList>
    </citation>
    <scope>NUCLEOTIDE SEQUENCE</scope>
    <source>
        <strain evidence="2 4">CCMP2712</strain>
    </source>
</reference>
<sequence length="190" mass="20867">MASTSFILFLVVSHMTVSSTMLVLNKAVLKLIPAATTVLLFQVGSSAILLYGLGKMNVIRVDPFELTTARAFFWNAVAFMILLFTNAKALEAANVEAVIVFRTLSIFVTAYGDFRLLQARALSMEAIGALCLVVLGAIGFVLSDKGFVISNMFWVFIYGCANAAYPLVTKMVIRSNDMTSWGRTYYNNLM</sequence>
<name>L1IB13_GUITC</name>
<evidence type="ECO:0000313" key="4">
    <source>
        <dbReference type="Proteomes" id="UP000011087"/>
    </source>
</evidence>
<dbReference type="EMBL" id="JH993141">
    <property type="protein sequence ID" value="EKX33446.1"/>
    <property type="molecule type" value="Genomic_DNA"/>
</dbReference>
<feature type="transmembrane region" description="Helical" evidence="1">
    <location>
        <begin position="148"/>
        <end position="168"/>
    </location>
</feature>
<accession>L1IB13</accession>
<feature type="transmembrane region" description="Helical" evidence="1">
    <location>
        <begin position="121"/>
        <end position="142"/>
    </location>
</feature>
<dbReference type="OrthoDB" id="417037at2759"/>
<evidence type="ECO:0000256" key="1">
    <source>
        <dbReference type="SAM" id="Phobius"/>
    </source>
</evidence>
<keyword evidence="1" id="KW-0472">Membrane</keyword>
<evidence type="ECO:0000313" key="2">
    <source>
        <dbReference type="EMBL" id="EKX33446.1"/>
    </source>
</evidence>
<reference evidence="4" key="2">
    <citation type="submission" date="2012-11" db="EMBL/GenBank/DDBJ databases">
        <authorList>
            <person name="Kuo A."/>
            <person name="Curtis B.A."/>
            <person name="Tanifuji G."/>
            <person name="Burki F."/>
            <person name="Gruber A."/>
            <person name="Irimia M."/>
            <person name="Maruyama S."/>
            <person name="Arias M.C."/>
            <person name="Ball S.G."/>
            <person name="Gile G.H."/>
            <person name="Hirakawa Y."/>
            <person name="Hopkins J.F."/>
            <person name="Rensing S.A."/>
            <person name="Schmutz J."/>
            <person name="Symeonidi A."/>
            <person name="Elias M."/>
            <person name="Eveleigh R.J."/>
            <person name="Herman E.K."/>
            <person name="Klute M.J."/>
            <person name="Nakayama T."/>
            <person name="Obornik M."/>
            <person name="Reyes-Prieto A."/>
            <person name="Armbrust E.V."/>
            <person name="Aves S.J."/>
            <person name="Beiko R.G."/>
            <person name="Coutinho P."/>
            <person name="Dacks J.B."/>
            <person name="Durnford D.G."/>
            <person name="Fast N.M."/>
            <person name="Green B.R."/>
            <person name="Grisdale C."/>
            <person name="Hempe F."/>
            <person name="Henrissat B."/>
            <person name="Hoppner M.P."/>
            <person name="Ishida K.-I."/>
            <person name="Kim E."/>
            <person name="Koreny L."/>
            <person name="Kroth P.G."/>
            <person name="Liu Y."/>
            <person name="Malik S.-B."/>
            <person name="Maier U.G."/>
            <person name="McRose D."/>
            <person name="Mock T."/>
            <person name="Neilson J.A."/>
            <person name="Onodera N.T."/>
            <person name="Poole A.M."/>
            <person name="Pritham E.J."/>
            <person name="Richards T.A."/>
            <person name="Rocap G."/>
            <person name="Roy S.W."/>
            <person name="Sarai C."/>
            <person name="Schaack S."/>
            <person name="Shirato S."/>
            <person name="Slamovits C.H."/>
            <person name="Spencer D.F."/>
            <person name="Suzuki S."/>
            <person name="Worden A.Z."/>
            <person name="Zauner S."/>
            <person name="Barry K."/>
            <person name="Bell C."/>
            <person name="Bharti A.K."/>
            <person name="Crow J.A."/>
            <person name="Grimwood J."/>
            <person name="Kramer R."/>
            <person name="Lindquist E."/>
            <person name="Lucas S."/>
            <person name="Salamov A."/>
            <person name="McFadden G.I."/>
            <person name="Lane C.E."/>
            <person name="Keeling P.J."/>
            <person name="Gray M.W."/>
            <person name="Grigoriev I.V."/>
            <person name="Archibald J.M."/>
        </authorList>
    </citation>
    <scope>NUCLEOTIDE SEQUENCE</scope>
    <source>
        <strain evidence="4">CCMP2712</strain>
    </source>
</reference>
<proteinExistence type="predicted"/>
<dbReference type="KEGG" id="gtt:GUITHDRAFT_120348"/>
<keyword evidence="1" id="KW-0812">Transmembrane</keyword>
<dbReference type="OMA" id="NDWCYEQ"/>
<dbReference type="AlphaFoldDB" id="L1IB13"/>
<evidence type="ECO:0000313" key="3">
    <source>
        <dbReference type="EnsemblProtists" id="EKX33446"/>
    </source>
</evidence>
<dbReference type="eggNOG" id="KOG1444">
    <property type="taxonomic scope" value="Eukaryota"/>
</dbReference>
<gene>
    <name evidence="2" type="ORF">GUITHDRAFT_120348</name>
</gene>
<dbReference type="EnsemblProtists" id="EKX33446">
    <property type="protein sequence ID" value="EKX33446"/>
    <property type="gene ID" value="GUITHDRAFT_120348"/>
</dbReference>